<feature type="transmembrane region" description="Helical" evidence="1">
    <location>
        <begin position="118"/>
        <end position="137"/>
    </location>
</feature>
<evidence type="ECO:0000256" key="1">
    <source>
        <dbReference type="SAM" id="Phobius"/>
    </source>
</evidence>
<dbReference type="InterPro" id="IPR009936">
    <property type="entry name" value="DUF1468"/>
</dbReference>
<keyword evidence="1" id="KW-1133">Transmembrane helix</keyword>
<dbReference type="EMBL" id="BSNG01000001">
    <property type="protein sequence ID" value="GLQ10496.1"/>
    <property type="molecule type" value="Genomic_DNA"/>
</dbReference>
<comment type="caution">
    <text evidence="3">The sequence shown here is derived from an EMBL/GenBank/DDBJ whole genome shotgun (WGS) entry which is preliminary data.</text>
</comment>
<keyword evidence="1" id="KW-0472">Membrane</keyword>
<sequence>MQDNSDARDEGVRARADLLTALVLVGLGLVVIYLSWTMPRLEARRIHPSTIPGLVPFFLGIGLAFCGGLLALRSWRIDAPGGWQGLIGLFRTREALRVGVILALALIHTLVLVGLIPFWAAAMLFIFAFIMVFETWLSNGPVEPLKSALWALAIAIVGGGGIYLVFERIFLVRLP</sequence>
<protein>
    <recommendedName>
        <fullName evidence="2">DUF1468 domain-containing protein</fullName>
    </recommendedName>
</protein>
<feature type="transmembrane region" description="Helical" evidence="1">
    <location>
        <begin position="56"/>
        <end position="75"/>
    </location>
</feature>
<proteinExistence type="predicted"/>
<dbReference type="Pfam" id="PF07331">
    <property type="entry name" value="TctB"/>
    <property type="match status" value="1"/>
</dbReference>
<evidence type="ECO:0000313" key="3">
    <source>
        <dbReference type="EMBL" id="GLQ10496.1"/>
    </source>
</evidence>
<keyword evidence="1" id="KW-0812">Transmembrane</keyword>
<evidence type="ECO:0000313" key="4">
    <source>
        <dbReference type="Proteomes" id="UP001161406"/>
    </source>
</evidence>
<dbReference type="Proteomes" id="UP001161406">
    <property type="component" value="Unassembled WGS sequence"/>
</dbReference>
<name>A0ABQ5UIP7_9HYPH</name>
<accession>A0ABQ5UIP7</accession>
<feature type="transmembrane region" description="Helical" evidence="1">
    <location>
        <begin position="149"/>
        <end position="166"/>
    </location>
</feature>
<dbReference type="RefSeq" id="WP_284391130.1">
    <property type="nucleotide sequence ID" value="NZ_BSNG01000001.1"/>
</dbReference>
<gene>
    <name evidence="3" type="ORF">GCM10007913_24280</name>
</gene>
<feature type="transmembrane region" description="Helical" evidence="1">
    <location>
        <begin position="18"/>
        <end position="36"/>
    </location>
</feature>
<reference evidence="3" key="2">
    <citation type="submission" date="2023-01" db="EMBL/GenBank/DDBJ databases">
        <title>Draft genome sequence of Devosia yakushimensis strain NBRC 103855.</title>
        <authorList>
            <person name="Sun Q."/>
            <person name="Mori K."/>
        </authorList>
    </citation>
    <scope>NUCLEOTIDE SEQUENCE</scope>
    <source>
        <strain evidence="3">NBRC 103855</strain>
    </source>
</reference>
<keyword evidence="4" id="KW-1185">Reference proteome</keyword>
<feature type="domain" description="DUF1468" evidence="2">
    <location>
        <begin position="20"/>
        <end position="175"/>
    </location>
</feature>
<evidence type="ECO:0000259" key="2">
    <source>
        <dbReference type="Pfam" id="PF07331"/>
    </source>
</evidence>
<reference evidence="3" key="1">
    <citation type="journal article" date="2014" name="Int. J. Syst. Evol. Microbiol.">
        <title>Complete genome of a new Firmicutes species belonging to the dominant human colonic microbiota ('Ruminococcus bicirculans') reveals two chromosomes and a selective capacity to utilize plant glucans.</title>
        <authorList>
            <consortium name="NISC Comparative Sequencing Program"/>
            <person name="Wegmann U."/>
            <person name="Louis P."/>
            <person name="Goesmann A."/>
            <person name="Henrissat B."/>
            <person name="Duncan S.H."/>
            <person name="Flint H.J."/>
        </authorList>
    </citation>
    <scope>NUCLEOTIDE SEQUENCE</scope>
    <source>
        <strain evidence="3">NBRC 103855</strain>
    </source>
</reference>
<organism evidence="3 4">
    <name type="scientific">Devosia yakushimensis</name>
    <dbReference type="NCBI Taxonomy" id="470028"/>
    <lineage>
        <taxon>Bacteria</taxon>
        <taxon>Pseudomonadati</taxon>
        <taxon>Pseudomonadota</taxon>
        <taxon>Alphaproteobacteria</taxon>
        <taxon>Hyphomicrobiales</taxon>
        <taxon>Devosiaceae</taxon>
        <taxon>Devosia</taxon>
    </lineage>
</organism>